<dbReference type="GO" id="GO:0006122">
    <property type="term" value="P:mitochondrial electron transport, ubiquinol to cytochrome c"/>
    <property type="evidence" value="ECO:0007669"/>
    <property type="project" value="TreeGrafter"/>
</dbReference>
<evidence type="ECO:0000256" key="5">
    <source>
        <dbReference type="ARBA" id="ARBA00022448"/>
    </source>
</evidence>
<evidence type="ECO:0000259" key="21">
    <source>
        <dbReference type="PROSITE" id="PS51002"/>
    </source>
</evidence>
<keyword evidence="16 20" id="KW-0472">Membrane</keyword>
<feature type="domain" description="Cytochrome b/b6 N-terminal region profile" evidence="21">
    <location>
        <begin position="1"/>
        <end position="209"/>
    </location>
</feature>
<dbReference type="PANTHER" id="PTHR19271">
    <property type="entry name" value="CYTOCHROME B"/>
    <property type="match status" value="1"/>
</dbReference>
<dbReference type="PIRSF" id="PIRSF038885">
    <property type="entry name" value="COB"/>
    <property type="match status" value="1"/>
</dbReference>
<feature type="binding site" evidence="18">
    <location>
        <position position="201"/>
    </location>
    <ligand>
        <name>a ubiquinone</name>
        <dbReference type="ChEBI" id="CHEBI:16389"/>
    </ligand>
</feature>
<comment type="subunit">
    <text evidence="3">The cytochrome bc1 complex contains 11 subunits: 3 respiratory subunits (MT-CYB, CYC1 and UQCRFS1), 2 core proteins (UQCRC1 and UQCRC2) and 6 low-molecular weight proteins (UQCRH/QCR6, UQCRB/QCR7, UQCRQ/QCR8, UQCR10/QCR9, UQCR11/QCR10 and a cleavage product of UQCRFS1). This cytochrome bc1 complex then forms a dimer.</text>
</comment>
<evidence type="ECO:0000259" key="22">
    <source>
        <dbReference type="PROSITE" id="PS51003"/>
    </source>
</evidence>
<dbReference type="InterPro" id="IPR030689">
    <property type="entry name" value="Cytochrome_b"/>
</dbReference>
<feature type="transmembrane region" description="Helical" evidence="20">
    <location>
        <begin position="320"/>
        <end position="340"/>
    </location>
</feature>
<feature type="transmembrane region" description="Helical" evidence="20">
    <location>
        <begin position="108"/>
        <end position="132"/>
    </location>
</feature>
<feature type="domain" description="Cytochrome b/b6 C-terminal region profile" evidence="22">
    <location>
        <begin position="210"/>
        <end position="380"/>
    </location>
</feature>
<comment type="cofactor">
    <cofactor evidence="20">
        <name>heme b</name>
        <dbReference type="ChEBI" id="CHEBI:60344"/>
    </cofactor>
    <text evidence="20">Binds 2 heme groups non-covalently.</text>
</comment>
<feature type="binding site" description="axial binding residue" evidence="19">
    <location>
        <position position="97"/>
    </location>
    <ligand>
        <name>heme b</name>
        <dbReference type="ChEBI" id="CHEBI:60344"/>
        <label>b566</label>
    </ligand>
    <ligandPart>
        <name>Fe</name>
        <dbReference type="ChEBI" id="CHEBI:18248"/>
    </ligandPart>
</feature>
<reference evidence="23" key="1">
    <citation type="journal article" date="2013" name="Syst. Biol.">
        <title>Next-Generation Museomics Disentangles One of the Largest Primate Radiations.</title>
        <authorList>
            <person name="Guschanski K."/>
            <person name="Krause J."/>
            <person name="Sawyer S."/>
            <person name="Valente L.M."/>
            <person name="Bailey S."/>
            <person name="Finstermeier K."/>
            <person name="Sabin R."/>
            <person name="Gilissen E."/>
            <person name="Sonet G."/>
            <person name="Nagy Z.T."/>
            <person name="Lenglet G."/>
            <person name="Mayer F."/>
            <person name="Savolainen V."/>
        </authorList>
    </citation>
    <scope>NUCLEOTIDE SEQUENCE</scope>
</reference>
<evidence type="ECO:0000256" key="16">
    <source>
        <dbReference type="ARBA" id="ARBA00023136"/>
    </source>
</evidence>
<evidence type="ECO:0000256" key="6">
    <source>
        <dbReference type="ARBA" id="ARBA00022617"/>
    </source>
</evidence>
<keyword evidence="13 19" id="KW-0408">Iron</keyword>
<dbReference type="InterPro" id="IPR027387">
    <property type="entry name" value="Cytb/b6-like_sf"/>
</dbReference>
<dbReference type="InterPro" id="IPR016174">
    <property type="entry name" value="Di-haem_cyt_TM"/>
</dbReference>
<feature type="transmembrane region" description="Helical" evidence="20">
    <location>
        <begin position="178"/>
        <end position="199"/>
    </location>
</feature>
<dbReference type="GO" id="GO:0008121">
    <property type="term" value="F:quinol-cytochrome-c reductase activity"/>
    <property type="evidence" value="ECO:0007669"/>
    <property type="project" value="InterPro"/>
</dbReference>
<evidence type="ECO:0000256" key="19">
    <source>
        <dbReference type="PIRSR" id="PIRSR038885-2"/>
    </source>
</evidence>
<evidence type="ECO:0000313" key="23">
    <source>
        <dbReference type="EMBL" id="AFA45777.1"/>
    </source>
</evidence>
<evidence type="ECO:0000256" key="17">
    <source>
        <dbReference type="ARBA" id="ARBA00061233"/>
    </source>
</evidence>
<dbReference type="CDD" id="cd00290">
    <property type="entry name" value="cytochrome_b_C"/>
    <property type="match status" value="1"/>
</dbReference>
<evidence type="ECO:0000256" key="9">
    <source>
        <dbReference type="ARBA" id="ARBA00022723"/>
    </source>
</evidence>
<accession>M9NBI3</accession>
<dbReference type="InterPro" id="IPR005797">
    <property type="entry name" value="Cyt_b/b6_N"/>
</dbReference>
<evidence type="ECO:0000256" key="2">
    <source>
        <dbReference type="ARBA" id="ARBA00004448"/>
    </source>
</evidence>
<dbReference type="GO" id="GO:0016491">
    <property type="term" value="F:oxidoreductase activity"/>
    <property type="evidence" value="ECO:0007669"/>
    <property type="project" value="UniProtKB-UniRule"/>
</dbReference>
<proteinExistence type="inferred from homology"/>
<comment type="cofactor">
    <cofactor evidence="19">
        <name>heme</name>
        <dbReference type="ChEBI" id="CHEBI:30413"/>
    </cofactor>
    <text evidence="19">Binds 2 heme groups non-covalently.</text>
</comment>
<evidence type="ECO:0000256" key="13">
    <source>
        <dbReference type="ARBA" id="ARBA00023004"/>
    </source>
</evidence>
<dbReference type="AlphaFoldDB" id="M9NBI3"/>
<feature type="transmembrane region" description="Helical" evidence="20">
    <location>
        <begin position="229"/>
        <end position="250"/>
    </location>
</feature>
<evidence type="ECO:0000256" key="18">
    <source>
        <dbReference type="PIRSR" id="PIRSR038885-1"/>
    </source>
</evidence>
<dbReference type="GO" id="GO:0046872">
    <property type="term" value="F:metal ion binding"/>
    <property type="evidence" value="ECO:0007669"/>
    <property type="project" value="UniProtKB-UniRule"/>
</dbReference>
<evidence type="ECO:0000256" key="1">
    <source>
        <dbReference type="ARBA" id="ARBA00002566"/>
    </source>
</evidence>
<keyword evidence="8 20" id="KW-0812">Transmembrane</keyword>
<dbReference type="InterPro" id="IPR048260">
    <property type="entry name" value="Cytochrome_b_C_euk/bac"/>
</dbReference>
<geneLocation type="mitochondrion" evidence="23"/>
<dbReference type="SUPFAM" id="SSF81648">
    <property type="entry name" value="a domain/subunit of cytochrome bc1 complex (Ubiquinol-cytochrome c reductase)"/>
    <property type="match status" value="1"/>
</dbReference>
<comment type="similarity">
    <text evidence="17 20">Belongs to the cytochrome b family.</text>
</comment>
<evidence type="ECO:0000256" key="15">
    <source>
        <dbReference type="ARBA" id="ARBA00023128"/>
    </source>
</evidence>
<keyword evidence="11 20" id="KW-0249">Electron transport</keyword>
<dbReference type="EMBL" id="JQ256944">
    <property type="protein sequence ID" value="AFA45777.1"/>
    <property type="molecule type" value="Genomic_DNA"/>
</dbReference>
<keyword evidence="14" id="KW-0830">Ubiquinone</keyword>
<evidence type="ECO:0000256" key="8">
    <source>
        <dbReference type="ARBA" id="ARBA00022692"/>
    </source>
</evidence>
<evidence type="ECO:0000256" key="10">
    <source>
        <dbReference type="ARBA" id="ARBA00022792"/>
    </source>
</evidence>
<keyword evidence="5 20" id="KW-0813">Transport</keyword>
<dbReference type="PANTHER" id="PTHR19271:SF16">
    <property type="entry name" value="CYTOCHROME B"/>
    <property type="match status" value="1"/>
</dbReference>
<evidence type="ECO:0000256" key="7">
    <source>
        <dbReference type="ARBA" id="ARBA00022660"/>
    </source>
</evidence>
<feature type="binding site" description="axial binding residue" evidence="19">
    <location>
        <position position="83"/>
    </location>
    <ligand>
        <name>heme b</name>
        <dbReference type="ChEBI" id="CHEBI:60344"/>
        <label>b562</label>
    </ligand>
    <ligandPart>
        <name>Fe</name>
        <dbReference type="ChEBI" id="CHEBI:18248"/>
    </ligandPart>
</feature>
<name>M9NBI3_CERAC</name>
<protein>
    <recommendedName>
        <fullName evidence="4 20">Cytochrome b</fullName>
    </recommendedName>
</protein>
<evidence type="ECO:0000256" key="14">
    <source>
        <dbReference type="ARBA" id="ARBA00023075"/>
    </source>
</evidence>
<feature type="binding site" description="axial binding residue" evidence="19">
    <location>
        <position position="196"/>
    </location>
    <ligand>
        <name>heme b</name>
        <dbReference type="ChEBI" id="CHEBI:60344"/>
        <label>b566</label>
    </ligand>
    <ligandPart>
        <name>Fe</name>
        <dbReference type="ChEBI" id="CHEBI:18248"/>
    </ligandPart>
</feature>
<dbReference type="PROSITE" id="PS51002">
    <property type="entry name" value="CYTB_NTER"/>
    <property type="match status" value="1"/>
</dbReference>
<keyword evidence="7 20" id="KW-0679">Respiratory chain</keyword>
<keyword evidence="6 19" id="KW-0349">Heme</keyword>
<keyword evidence="12 20" id="KW-1133">Transmembrane helix</keyword>
<dbReference type="SUPFAM" id="SSF81342">
    <property type="entry name" value="Transmembrane di-heme cytochromes"/>
    <property type="match status" value="1"/>
</dbReference>
<dbReference type="InterPro" id="IPR048259">
    <property type="entry name" value="Cytochrome_b_N_euk/bac"/>
</dbReference>
<dbReference type="InterPro" id="IPR036150">
    <property type="entry name" value="Cyt_b/b6_C_sf"/>
</dbReference>
<dbReference type="InterPro" id="IPR005798">
    <property type="entry name" value="Cyt_b/b6_C"/>
</dbReference>
<keyword evidence="9 19" id="KW-0479">Metal-binding</keyword>
<dbReference type="Pfam" id="PF00032">
    <property type="entry name" value="Cytochrom_B_C"/>
    <property type="match status" value="1"/>
</dbReference>
<evidence type="ECO:0000256" key="20">
    <source>
        <dbReference type="RuleBase" id="RU362117"/>
    </source>
</evidence>
<dbReference type="Gene3D" id="1.20.810.10">
    <property type="entry name" value="Cytochrome Bc1 Complex, Chain C"/>
    <property type="match status" value="1"/>
</dbReference>
<organism evidence="23">
    <name type="scientific">Cercopithecus ascanius schmidti</name>
    <name type="common">Schmidt's red-tailed monkey</name>
    <dbReference type="NCBI Taxonomy" id="192857"/>
    <lineage>
        <taxon>Eukaryota</taxon>
        <taxon>Metazoa</taxon>
        <taxon>Chordata</taxon>
        <taxon>Craniata</taxon>
        <taxon>Vertebrata</taxon>
        <taxon>Euteleostomi</taxon>
        <taxon>Mammalia</taxon>
        <taxon>Eutheria</taxon>
        <taxon>Euarchontoglires</taxon>
        <taxon>Primates</taxon>
        <taxon>Haplorrhini</taxon>
        <taxon>Catarrhini</taxon>
        <taxon>Cercopithecidae</taxon>
        <taxon>Cercopithecinae</taxon>
        <taxon>Cercopithecus</taxon>
    </lineage>
</organism>
<dbReference type="PROSITE" id="PS51003">
    <property type="entry name" value="CYTB_CTER"/>
    <property type="match status" value="1"/>
</dbReference>
<evidence type="ECO:0000256" key="11">
    <source>
        <dbReference type="ARBA" id="ARBA00022982"/>
    </source>
</evidence>
<dbReference type="CDD" id="cd00284">
    <property type="entry name" value="Cytochrome_b_N"/>
    <property type="match status" value="1"/>
</dbReference>
<comment type="subcellular location">
    <subcellularLocation>
        <location evidence="2">Mitochondrion inner membrane</location>
        <topology evidence="2">Multi-pass membrane protein</topology>
    </subcellularLocation>
</comment>
<comment type="function">
    <text evidence="1 20">Component of the ubiquinol-cytochrome c reductase complex (complex III or cytochrome b-c1 complex) that is part of the mitochondrial respiratory chain. The b-c1 complex mediates electron transfer from ubiquinol to cytochrome c. Contributes to the generation of a proton gradient across the mitochondrial membrane that is then used for ATP synthesis.</text>
</comment>
<feature type="transmembrane region" description="Helical" evidence="20">
    <location>
        <begin position="291"/>
        <end position="308"/>
    </location>
</feature>
<dbReference type="GO" id="GO:0045275">
    <property type="term" value="C:respiratory chain complex III"/>
    <property type="evidence" value="ECO:0007669"/>
    <property type="project" value="InterPro"/>
</dbReference>
<feature type="transmembrane region" description="Helical" evidence="20">
    <location>
        <begin position="78"/>
        <end position="96"/>
    </location>
</feature>
<keyword evidence="15 20" id="KW-0496">Mitochondrion</keyword>
<dbReference type="GO" id="GO:0005743">
    <property type="term" value="C:mitochondrial inner membrane"/>
    <property type="evidence" value="ECO:0007669"/>
    <property type="project" value="UniProtKB-SubCell"/>
</dbReference>
<gene>
    <name evidence="23" type="primary">CYTB</name>
</gene>
<sequence length="380" mass="43112">MTPMRKSNPIMKMINRSLIDLPSPSNISMWWNFGSLLAFCLILQIITGLFLAMHYSPDTSSAFSSIAHITRDVNYGWIIRYLHANGASMFFICLFLHMGRGIYYGSFLLLKTWNTGIMLLLMTMATAFMGYVLPWGQMSFWGATVITNLLSAIPYIGTNLVQWIWGGYSIGNPTLSRFFTLHFILPFIITAFTIVHLLFLHETGSNNPCGISSDSDKITFHPYYTIKDILGLILLLLILMTLTLLSPDLLNDPDNYTPANPLNTPPHIKPEWYFLFAYAILRSIPNKLGGVLALFVSILILTIIPMLHKSKQQSMMFRPLSQFLFWLLITTLLTLTWIGSQPVSQPFIIIGQVASMMYFTTILILMPLTSLIENKLLKWA</sequence>
<feature type="transmembrane region" description="Helical" evidence="20">
    <location>
        <begin position="138"/>
        <end position="157"/>
    </location>
</feature>
<keyword evidence="10" id="KW-0999">Mitochondrion inner membrane</keyword>
<evidence type="ECO:0000256" key="12">
    <source>
        <dbReference type="ARBA" id="ARBA00022989"/>
    </source>
</evidence>
<evidence type="ECO:0000256" key="3">
    <source>
        <dbReference type="ARBA" id="ARBA00011088"/>
    </source>
</evidence>
<feature type="binding site" description="axial binding residue" evidence="19">
    <location>
        <position position="182"/>
    </location>
    <ligand>
        <name>heme b</name>
        <dbReference type="ChEBI" id="CHEBI:60344"/>
        <label>b562</label>
    </ligand>
    <ligandPart>
        <name>Fe</name>
        <dbReference type="ChEBI" id="CHEBI:18248"/>
    </ligandPart>
</feature>
<dbReference type="FunFam" id="1.20.810.10:FF:000002">
    <property type="entry name" value="Cytochrome b"/>
    <property type="match status" value="1"/>
</dbReference>
<evidence type="ECO:0000256" key="4">
    <source>
        <dbReference type="ARBA" id="ARBA00013531"/>
    </source>
</evidence>
<dbReference type="Pfam" id="PF00033">
    <property type="entry name" value="Cytochrome_B"/>
    <property type="match status" value="1"/>
</dbReference>
<feature type="transmembrane region" description="Helical" evidence="20">
    <location>
        <begin position="346"/>
        <end position="368"/>
    </location>
</feature>